<evidence type="ECO:0008006" key="3">
    <source>
        <dbReference type="Google" id="ProtNLM"/>
    </source>
</evidence>
<sequence length="304" mass="34297">MMPYQVHEFGSPIFQQFPWAQITTFKLSTLHVLDLWKFLGRCIHLSELTVCRVECTSPDPSDFNLAGSRLYLDLVNRSELVTLPCLTSIDIHFSGYEPELDCGLTVLFSKLTAPALEHLAVSIDPRKSHYTKTGWPHDVFDSFVARSTDHSSGLFTLSSLFIKLPITAFSLLSVLDLLPCLTELEITENSESYTEEKLISDEFLYGLRISQMNTGPLFGAESRVPRLLHLCLNMGYHNTPFKTETLNEMVRSRWILDPTCASGMGVACLRSIKVNGDKRTREEALGYESLKELERSGLQVKIIP</sequence>
<organism evidence="1 2">
    <name type="scientific">Dendrothele bispora (strain CBS 962.96)</name>
    <dbReference type="NCBI Taxonomy" id="1314807"/>
    <lineage>
        <taxon>Eukaryota</taxon>
        <taxon>Fungi</taxon>
        <taxon>Dikarya</taxon>
        <taxon>Basidiomycota</taxon>
        <taxon>Agaricomycotina</taxon>
        <taxon>Agaricomycetes</taxon>
        <taxon>Agaricomycetidae</taxon>
        <taxon>Agaricales</taxon>
        <taxon>Agaricales incertae sedis</taxon>
        <taxon>Dendrothele</taxon>
    </lineage>
</organism>
<evidence type="ECO:0000313" key="2">
    <source>
        <dbReference type="Proteomes" id="UP000297245"/>
    </source>
</evidence>
<reference evidence="1 2" key="1">
    <citation type="journal article" date="2019" name="Nat. Ecol. Evol.">
        <title>Megaphylogeny resolves global patterns of mushroom evolution.</title>
        <authorList>
            <person name="Varga T."/>
            <person name="Krizsan K."/>
            <person name="Foldi C."/>
            <person name="Dima B."/>
            <person name="Sanchez-Garcia M."/>
            <person name="Sanchez-Ramirez S."/>
            <person name="Szollosi G.J."/>
            <person name="Szarkandi J.G."/>
            <person name="Papp V."/>
            <person name="Albert L."/>
            <person name="Andreopoulos W."/>
            <person name="Angelini C."/>
            <person name="Antonin V."/>
            <person name="Barry K.W."/>
            <person name="Bougher N.L."/>
            <person name="Buchanan P."/>
            <person name="Buyck B."/>
            <person name="Bense V."/>
            <person name="Catcheside P."/>
            <person name="Chovatia M."/>
            <person name="Cooper J."/>
            <person name="Damon W."/>
            <person name="Desjardin D."/>
            <person name="Finy P."/>
            <person name="Geml J."/>
            <person name="Haridas S."/>
            <person name="Hughes K."/>
            <person name="Justo A."/>
            <person name="Karasinski D."/>
            <person name="Kautmanova I."/>
            <person name="Kiss B."/>
            <person name="Kocsube S."/>
            <person name="Kotiranta H."/>
            <person name="LaButti K.M."/>
            <person name="Lechner B.E."/>
            <person name="Liimatainen K."/>
            <person name="Lipzen A."/>
            <person name="Lukacs Z."/>
            <person name="Mihaltcheva S."/>
            <person name="Morgado L.N."/>
            <person name="Niskanen T."/>
            <person name="Noordeloos M.E."/>
            <person name="Ohm R.A."/>
            <person name="Ortiz-Santana B."/>
            <person name="Ovrebo C."/>
            <person name="Racz N."/>
            <person name="Riley R."/>
            <person name="Savchenko A."/>
            <person name="Shiryaev A."/>
            <person name="Soop K."/>
            <person name="Spirin V."/>
            <person name="Szebenyi C."/>
            <person name="Tomsovsky M."/>
            <person name="Tulloss R.E."/>
            <person name="Uehling J."/>
            <person name="Grigoriev I.V."/>
            <person name="Vagvolgyi C."/>
            <person name="Papp T."/>
            <person name="Martin F.M."/>
            <person name="Miettinen O."/>
            <person name="Hibbett D.S."/>
            <person name="Nagy L.G."/>
        </authorList>
    </citation>
    <scope>NUCLEOTIDE SEQUENCE [LARGE SCALE GENOMIC DNA]</scope>
    <source>
        <strain evidence="1 2">CBS 962.96</strain>
    </source>
</reference>
<keyword evidence="2" id="KW-1185">Reference proteome</keyword>
<dbReference type="OrthoDB" id="3022400at2759"/>
<name>A0A4S8MNE9_DENBC</name>
<dbReference type="EMBL" id="ML179057">
    <property type="protein sequence ID" value="THV04322.1"/>
    <property type="molecule type" value="Genomic_DNA"/>
</dbReference>
<proteinExistence type="predicted"/>
<gene>
    <name evidence="1" type="ORF">K435DRAFT_201920</name>
</gene>
<accession>A0A4S8MNE9</accession>
<dbReference type="AlphaFoldDB" id="A0A4S8MNE9"/>
<dbReference type="Proteomes" id="UP000297245">
    <property type="component" value="Unassembled WGS sequence"/>
</dbReference>
<evidence type="ECO:0000313" key="1">
    <source>
        <dbReference type="EMBL" id="THV04322.1"/>
    </source>
</evidence>
<protein>
    <recommendedName>
        <fullName evidence="3">F-box domain-containing protein</fullName>
    </recommendedName>
</protein>